<reference evidence="2 3" key="1">
    <citation type="submission" date="2016-10" db="EMBL/GenBank/DDBJ databases">
        <authorList>
            <person name="de Groot N.N."/>
        </authorList>
    </citation>
    <scope>NUCLEOTIDE SEQUENCE [LARGE SCALE GENOMIC DNA]</scope>
    <source>
        <strain evidence="2 3">CGMCC 1.9159</strain>
    </source>
</reference>
<keyword evidence="3" id="KW-1185">Reference proteome</keyword>
<dbReference type="AlphaFoldDB" id="A0A1G9HNY5"/>
<dbReference type="Pfam" id="PF19673">
    <property type="entry name" value="DUF6176"/>
    <property type="match status" value="1"/>
</dbReference>
<sequence length="144" mass="16062">MTEIPFRPTAGNPHPMPASVPEGLRLELGRAKIVPGMEREAEAWMRMLNERIDEGVATLAKERAPLQAAFFNREADGSLWIYYLSLVPEDGPAFDPEASDIDRAHAEYGGRVKMPGWEELQPKLLLVPDHIRDAMVRWSRGGGA</sequence>
<dbReference type="RefSeq" id="WP_218118289.1">
    <property type="nucleotide sequence ID" value="NZ_FNGP01000001.1"/>
</dbReference>
<name>A0A1G9HNY5_9ACTN</name>
<feature type="region of interest" description="Disordered" evidence="1">
    <location>
        <begin position="1"/>
        <end position="21"/>
    </location>
</feature>
<evidence type="ECO:0000313" key="3">
    <source>
        <dbReference type="Proteomes" id="UP000199475"/>
    </source>
</evidence>
<organism evidence="2 3">
    <name type="scientific">Tessaracoccus oleiagri</name>
    <dbReference type="NCBI Taxonomy" id="686624"/>
    <lineage>
        <taxon>Bacteria</taxon>
        <taxon>Bacillati</taxon>
        <taxon>Actinomycetota</taxon>
        <taxon>Actinomycetes</taxon>
        <taxon>Propionibacteriales</taxon>
        <taxon>Propionibacteriaceae</taxon>
        <taxon>Tessaracoccus</taxon>
    </lineage>
</organism>
<protein>
    <submittedName>
        <fullName evidence="2">Uncharacterized protein</fullName>
    </submittedName>
</protein>
<gene>
    <name evidence="2" type="ORF">SAMN04488242_0437</name>
</gene>
<accession>A0A1G9HNY5</accession>
<evidence type="ECO:0000256" key="1">
    <source>
        <dbReference type="SAM" id="MobiDB-lite"/>
    </source>
</evidence>
<dbReference type="EMBL" id="FNGP01000001">
    <property type="protein sequence ID" value="SDL14681.1"/>
    <property type="molecule type" value="Genomic_DNA"/>
</dbReference>
<dbReference type="Proteomes" id="UP000199475">
    <property type="component" value="Unassembled WGS sequence"/>
</dbReference>
<evidence type="ECO:0000313" key="2">
    <source>
        <dbReference type="EMBL" id="SDL14681.1"/>
    </source>
</evidence>
<dbReference type="STRING" id="686624.SAMN04488242_0437"/>
<dbReference type="InterPro" id="IPR046174">
    <property type="entry name" value="DUF6176"/>
</dbReference>
<proteinExistence type="predicted"/>